<accession>A0A0R2AYQ6</accession>
<evidence type="ECO:0000313" key="8">
    <source>
        <dbReference type="EMBL" id="KRM72465.1"/>
    </source>
</evidence>
<evidence type="ECO:0000256" key="5">
    <source>
        <dbReference type="ARBA" id="ARBA00023136"/>
    </source>
</evidence>
<keyword evidence="2 6" id="KW-1003">Cell membrane</keyword>
<dbReference type="Proteomes" id="UP000051672">
    <property type="component" value="Unassembled WGS sequence"/>
</dbReference>
<gene>
    <name evidence="8" type="ORF">FC34_GL000170</name>
</gene>
<feature type="domain" description="ABC3 transporter permease C-terminal" evidence="7">
    <location>
        <begin position="37"/>
        <end position="155"/>
    </location>
</feature>
<keyword evidence="6" id="KW-0813">Transport</keyword>
<dbReference type="GO" id="GO:0005886">
    <property type="term" value="C:plasma membrane"/>
    <property type="evidence" value="ECO:0007669"/>
    <property type="project" value="UniProtKB-SubCell"/>
</dbReference>
<organism evidence="8 9">
    <name type="scientific">Lacticaseibacillus brantae DSM 23927</name>
    <dbReference type="NCBI Taxonomy" id="1423727"/>
    <lineage>
        <taxon>Bacteria</taxon>
        <taxon>Bacillati</taxon>
        <taxon>Bacillota</taxon>
        <taxon>Bacilli</taxon>
        <taxon>Lactobacillales</taxon>
        <taxon>Lactobacillaceae</taxon>
        <taxon>Lacticaseibacillus</taxon>
    </lineage>
</organism>
<dbReference type="InterPro" id="IPR052536">
    <property type="entry name" value="ABC-4_Integral_Memb_Prot"/>
</dbReference>
<feature type="transmembrane region" description="Helical" evidence="6">
    <location>
        <begin position="87"/>
        <end position="111"/>
    </location>
</feature>
<evidence type="ECO:0000256" key="6">
    <source>
        <dbReference type="PIRNR" id="PIRNR018968"/>
    </source>
</evidence>
<keyword evidence="5 6" id="KW-0472">Membrane</keyword>
<proteinExistence type="inferred from homology"/>
<keyword evidence="4 6" id="KW-1133">Transmembrane helix</keyword>
<feature type="transmembrane region" description="Helical" evidence="6">
    <location>
        <begin position="179"/>
        <end position="196"/>
    </location>
</feature>
<feature type="transmembrane region" description="Helical" evidence="6">
    <location>
        <begin position="627"/>
        <end position="648"/>
    </location>
</feature>
<feature type="transmembrane region" description="Helical" evidence="6">
    <location>
        <begin position="216"/>
        <end position="238"/>
    </location>
</feature>
<sequence length="662" mass="73861">MIMTAYAILALANYPALLKPAAKALGDARIVPLLLNVTLVVLLLFTFTFLVYLNNLVTQRLIREVGVYRLYGLSRNRLTVTMVVQRGVLALVTIPIGLVMGVIVSKFFAMILARMLHLRVAMNLVIVPESLVEIGGLFLVMYLAIGLLNGLYLNRTKLLNLLTARVNLNRVTTPKVRDYLLGIVGLVLIAGAYYYTENAIAMVRVLNPILGPYGMIIGFGVVTLGVLLGTYWVIRFGVPAAIDQLRRRSRFYWKKNRPALFTSIVQRVYFNAHSLWLTTVLSAVTITMLGSAAVLYQAAQTTVTESTAMSVTASAQGVGLVEETMRDAGIVPKQRLFIQTKSIAARVRLIDRGNGAVTEMEPYSAMSLSTYNRARAVQKNLPKLQLTGKEAIIILPEKAVYRGVNRGVRTNFNRPIEILPHQSTLYLKAFSNLFPLGYNNYYSRILLVTDATYANLKGAKDRLAGFTLTEQQAAKITAKLGRDKVVDQYTQYMTINEKTGSYEPQDLETDNPALFGRYNYALQDQQQQEVNTLFGFLLFLMIVTGGVFMLATGSILVLKQLAVMRVEGQKIQSLKRLGWPSEVTRRVIYQQLAVIFFLPLAIGGIHSFFAIRFFAQWLDNPPGVLGFIIVGIYALVYSGFYFMTANIANQMENQAIRRDSIF</sequence>
<reference evidence="8 9" key="1">
    <citation type="journal article" date="2015" name="Genome Announc.">
        <title>Expanding the biotechnology potential of lactobacilli through comparative genomics of 213 strains and associated genera.</title>
        <authorList>
            <person name="Sun Z."/>
            <person name="Harris H.M."/>
            <person name="McCann A."/>
            <person name="Guo C."/>
            <person name="Argimon S."/>
            <person name="Zhang W."/>
            <person name="Yang X."/>
            <person name="Jeffery I.B."/>
            <person name="Cooney J.C."/>
            <person name="Kagawa T.F."/>
            <person name="Liu W."/>
            <person name="Song Y."/>
            <person name="Salvetti E."/>
            <person name="Wrobel A."/>
            <person name="Rasinkangas P."/>
            <person name="Parkhill J."/>
            <person name="Rea M.C."/>
            <person name="O'Sullivan O."/>
            <person name="Ritari J."/>
            <person name="Douillard F.P."/>
            <person name="Paul Ross R."/>
            <person name="Yang R."/>
            <person name="Briner A.E."/>
            <person name="Felis G.E."/>
            <person name="de Vos W.M."/>
            <person name="Barrangou R."/>
            <person name="Klaenhammer T.R."/>
            <person name="Caufield P.W."/>
            <person name="Cui Y."/>
            <person name="Zhang H."/>
            <person name="O'Toole P.W."/>
        </authorList>
    </citation>
    <scope>NUCLEOTIDE SEQUENCE [LARGE SCALE GENOMIC DNA]</scope>
    <source>
        <strain evidence="8 9">DSM 23927</strain>
    </source>
</reference>
<name>A0A0R2AYQ6_9LACO</name>
<protein>
    <submittedName>
        <fullName evidence="8">Antimicrobial peptide ABC transporter permease</fullName>
    </submittedName>
</protein>
<dbReference type="Pfam" id="PF02687">
    <property type="entry name" value="FtsX"/>
    <property type="match status" value="1"/>
</dbReference>
<dbReference type="InterPro" id="IPR003838">
    <property type="entry name" value="ABC3_permease_C"/>
</dbReference>
<dbReference type="PIRSF" id="PIRSF018968">
    <property type="entry name" value="ABC_permease_BceB"/>
    <property type="match status" value="1"/>
</dbReference>
<dbReference type="PANTHER" id="PTHR46795:SF3">
    <property type="entry name" value="ABC TRANSPORTER PERMEASE"/>
    <property type="match status" value="1"/>
</dbReference>
<evidence type="ECO:0000256" key="3">
    <source>
        <dbReference type="ARBA" id="ARBA00022692"/>
    </source>
</evidence>
<feature type="transmembrane region" description="Helical" evidence="6">
    <location>
        <begin position="131"/>
        <end position="153"/>
    </location>
</feature>
<dbReference type="InterPro" id="IPR027022">
    <property type="entry name" value="ABC_permease_BceB-typ"/>
</dbReference>
<evidence type="ECO:0000256" key="4">
    <source>
        <dbReference type="ARBA" id="ARBA00022989"/>
    </source>
</evidence>
<dbReference type="AlphaFoldDB" id="A0A0R2AYQ6"/>
<comment type="caution">
    <text evidence="8">The sequence shown here is derived from an EMBL/GenBank/DDBJ whole genome shotgun (WGS) entry which is preliminary data.</text>
</comment>
<feature type="transmembrane region" description="Helical" evidence="6">
    <location>
        <begin position="30"/>
        <end position="53"/>
    </location>
</feature>
<dbReference type="PANTHER" id="PTHR46795">
    <property type="entry name" value="ABC TRANSPORTER PERMEASE-RELATED-RELATED"/>
    <property type="match status" value="1"/>
</dbReference>
<keyword evidence="9" id="KW-1185">Reference proteome</keyword>
<feature type="transmembrane region" description="Helical" evidence="6">
    <location>
        <begin position="275"/>
        <end position="296"/>
    </location>
</feature>
<comment type="subcellular location">
    <subcellularLocation>
        <location evidence="1 6">Cell membrane</location>
        <topology evidence="1 6">Multi-pass membrane protein</topology>
    </subcellularLocation>
</comment>
<evidence type="ECO:0000259" key="7">
    <source>
        <dbReference type="Pfam" id="PF02687"/>
    </source>
</evidence>
<dbReference type="STRING" id="1423727.FC34_GL000170"/>
<feature type="transmembrane region" description="Helical" evidence="6">
    <location>
        <begin position="533"/>
        <end position="558"/>
    </location>
</feature>
<dbReference type="PATRIC" id="fig|1423727.3.peg.170"/>
<evidence type="ECO:0000256" key="1">
    <source>
        <dbReference type="ARBA" id="ARBA00004651"/>
    </source>
</evidence>
<feature type="transmembrane region" description="Helical" evidence="6">
    <location>
        <begin position="592"/>
        <end position="615"/>
    </location>
</feature>
<evidence type="ECO:0000313" key="9">
    <source>
        <dbReference type="Proteomes" id="UP000051672"/>
    </source>
</evidence>
<evidence type="ECO:0000256" key="2">
    <source>
        <dbReference type="ARBA" id="ARBA00022475"/>
    </source>
</evidence>
<comment type="similarity">
    <text evidence="6">Belongs to the ABC-4 integral membrane protein family.</text>
</comment>
<dbReference type="EMBL" id="AYZQ01000001">
    <property type="protein sequence ID" value="KRM72465.1"/>
    <property type="molecule type" value="Genomic_DNA"/>
</dbReference>
<dbReference type="GO" id="GO:0055085">
    <property type="term" value="P:transmembrane transport"/>
    <property type="evidence" value="ECO:0007669"/>
    <property type="project" value="UniProtKB-UniRule"/>
</dbReference>
<keyword evidence="3 6" id="KW-0812">Transmembrane</keyword>